<evidence type="ECO:0000313" key="8">
    <source>
        <dbReference type="WBParaSite" id="SMUV_0000557501-mRNA-1"/>
    </source>
</evidence>
<dbReference type="GO" id="GO:0061024">
    <property type="term" value="P:membrane organization"/>
    <property type="evidence" value="ECO:0007669"/>
    <property type="project" value="TreeGrafter"/>
</dbReference>
<accession>A0A0N5ALY8</accession>
<feature type="transmembrane region" description="Helical" evidence="6">
    <location>
        <begin position="108"/>
        <end position="127"/>
    </location>
</feature>
<dbReference type="PANTHER" id="PTHR18843">
    <property type="entry name" value="TORSIN-1A-INTERACTING PROTEIN"/>
    <property type="match status" value="1"/>
</dbReference>
<feature type="compositionally biased region" description="Basic and acidic residues" evidence="5">
    <location>
        <begin position="7"/>
        <end position="19"/>
    </location>
</feature>
<keyword evidence="2 6" id="KW-0812">Transmembrane</keyword>
<reference evidence="8" key="1">
    <citation type="submission" date="2017-02" db="UniProtKB">
        <authorList>
            <consortium name="WormBaseParasite"/>
        </authorList>
    </citation>
    <scope>IDENTIFICATION</scope>
</reference>
<keyword evidence="4 6" id="KW-0472">Membrane</keyword>
<proteinExistence type="predicted"/>
<comment type="subcellular location">
    <subcellularLocation>
        <location evidence="1">Membrane</location>
    </subcellularLocation>
</comment>
<dbReference type="GO" id="GO:0016020">
    <property type="term" value="C:membrane"/>
    <property type="evidence" value="ECO:0007669"/>
    <property type="project" value="UniProtKB-SubCell"/>
</dbReference>
<dbReference type="STRING" id="451379.A0A0N5ALY8"/>
<evidence type="ECO:0000256" key="2">
    <source>
        <dbReference type="ARBA" id="ARBA00022692"/>
    </source>
</evidence>
<dbReference type="InterPro" id="IPR038599">
    <property type="entry name" value="LAP1C-like_C_sf"/>
</dbReference>
<organism evidence="7 8">
    <name type="scientific">Syphacia muris</name>
    <dbReference type="NCBI Taxonomy" id="451379"/>
    <lineage>
        <taxon>Eukaryota</taxon>
        <taxon>Metazoa</taxon>
        <taxon>Ecdysozoa</taxon>
        <taxon>Nematoda</taxon>
        <taxon>Chromadorea</taxon>
        <taxon>Rhabditida</taxon>
        <taxon>Spirurina</taxon>
        <taxon>Oxyuridomorpha</taxon>
        <taxon>Oxyuroidea</taxon>
        <taxon>Oxyuridae</taxon>
        <taxon>Syphacia</taxon>
    </lineage>
</organism>
<protein>
    <submittedName>
        <fullName evidence="8">Origin recognition complex subunit 1</fullName>
    </submittedName>
</protein>
<feature type="region of interest" description="Disordered" evidence="5">
    <location>
        <begin position="1"/>
        <end position="27"/>
    </location>
</feature>
<sequence length="307" mass="35284">MSPPKQRQREQHHSAEKGYQRFSSSGTAYSQKLYPSLLTDDDEYVEEDETHSHRRNSFYSADESCRTTRGRSESNNLRRKCLNSSHRSESFDIFKIFYESLSWIKGNAGLFIVLVSVLLIFIKYFFFHSHSSLVESPISSLNRYQKNVHSLLKKKYPLENGNTRSILRLIGKKWIGEVPKEPYTVLVAGKRAKEFALDVANAVNKFVKQDEVSQINCHYGMERSELDAGIFGSLSKKKKIIILNDIDQLRGIAPLSLHSLCDYEHSPFPSALIILTVTRSNFGADKECEKKITEFGVCFNSLYYLRK</sequence>
<name>A0A0N5ALY8_9BILA</name>
<feature type="compositionally biased region" description="Basic and acidic residues" evidence="5">
    <location>
        <begin position="63"/>
        <end position="72"/>
    </location>
</feature>
<evidence type="ECO:0000256" key="4">
    <source>
        <dbReference type="ARBA" id="ARBA00023136"/>
    </source>
</evidence>
<evidence type="ECO:0000256" key="6">
    <source>
        <dbReference type="SAM" id="Phobius"/>
    </source>
</evidence>
<evidence type="ECO:0000313" key="7">
    <source>
        <dbReference type="Proteomes" id="UP000046393"/>
    </source>
</evidence>
<evidence type="ECO:0000256" key="1">
    <source>
        <dbReference type="ARBA" id="ARBA00004370"/>
    </source>
</evidence>
<keyword evidence="3 6" id="KW-1133">Transmembrane helix</keyword>
<dbReference type="GO" id="GO:0001671">
    <property type="term" value="F:ATPase activator activity"/>
    <property type="evidence" value="ECO:0007669"/>
    <property type="project" value="InterPro"/>
</dbReference>
<dbReference type="WBParaSite" id="SMUV_0000557501-mRNA-1">
    <property type="protein sequence ID" value="SMUV_0000557501-mRNA-1"/>
    <property type="gene ID" value="SMUV_0000557501"/>
</dbReference>
<dbReference type="PANTHER" id="PTHR18843:SF7">
    <property type="entry name" value="LAMINA-ASSOCIATED POLYPEPTIDE 1B ISOFORM 1-RELATED"/>
    <property type="match status" value="1"/>
</dbReference>
<feature type="region of interest" description="Disordered" evidence="5">
    <location>
        <begin position="44"/>
        <end position="76"/>
    </location>
</feature>
<dbReference type="InterPro" id="IPR008662">
    <property type="entry name" value="TOIP1/2"/>
</dbReference>
<keyword evidence="7" id="KW-1185">Reference proteome</keyword>
<dbReference type="Gene3D" id="3.40.50.12190">
    <property type="match status" value="1"/>
</dbReference>
<dbReference type="AlphaFoldDB" id="A0A0N5ALY8"/>
<evidence type="ECO:0000256" key="5">
    <source>
        <dbReference type="SAM" id="MobiDB-lite"/>
    </source>
</evidence>
<evidence type="ECO:0000256" key="3">
    <source>
        <dbReference type="ARBA" id="ARBA00022989"/>
    </source>
</evidence>
<dbReference type="Proteomes" id="UP000046393">
    <property type="component" value="Unplaced"/>
</dbReference>